<dbReference type="InterPro" id="IPR000843">
    <property type="entry name" value="HTH_LacI"/>
</dbReference>
<accession>L0JFF0</accession>
<dbReference type="Proteomes" id="UP000010862">
    <property type="component" value="Chromosome 2"/>
</dbReference>
<evidence type="ECO:0000259" key="4">
    <source>
        <dbReference type="PROSITE" id="PS50932"/>
    </source>
</evidence>
<keyword evidence="6" id="KW-1185">Reference proteome</keyword>
<gene>
    <name evidence="5" type="ordered locus">Prede_2005</name>
</gene>
<dbReference type="GO" id="GO:0003700">
    <property type="term" value="F:DNA-binding transcription factor activity"/>
    <property type="evidence" value="ECO:0007669"/>
    <property type="project" value="TreeGrafter"/>
</dbReference>
<feature type="domain" description="HTH lacI-type" evidence="4">
    <location>
        <begin position="14"/>
        <end position="68"/>
    </location>
</feature>
<dbReference type="HOGENOM" id="CLU_037628_6_1_10"/>
<dbReference type="AlphaFoldDB" id="L0JFF0"/>
<dbReference type="KEGG" id="pdt:Prede_2005"/>
<dbReference type="PATRIC" id="fig|908937.9.peg.2124"/>
<name>L0JFF0_PREDD</name>
<dbReference type="PROSITE" id="PS50932">
    <property type="entry name" value="HTH_LACI_2"/>
    <property type="match status" value="1"/>
</dbReference>
<dbReference type="SUPFAM" id="SSF47413">
    <property type="entry name" value="lambda repressor-like DNA-binding domains"/>
    <property type="match status" value="1"/>
</dbReference>
<keyword evidence="1" id="KW-0805">Transcription regulation</keyword>
<dbReference type="PANTHER" id="PTHR30146:SF109">
    <property type="entry name" value="HTH-TYPE TRANSCRIPTIONAL REGULATOR GALS"/>
    <property type="match status" value="1"/>
</dbReference>
<organism evidence="5 6">
    <name type="scientific">Prevotella dentalis (strain ATCC 49559 / DSM 3688 / JCM 13448 / NCTC 12043 / ES 2772)</name>
    <name type="common">Mitsuokella dentalis</name>
    <dbReference type="NCBI Taxonomy" id="908937"/>
    <lineage>
        <taxon>Bacteria</taxon>
        <taxon>Pseudomonadati</taxon>
        <taxon>Bacteroidota</taxon>
        <taxon>Bacteroidia</taxon>
        <taxon>Bacteroidales</taxon>
        <taxon>Prevotellaceae</taxon>
        <taxon>Prevotella</taxon>
    </lineage>
</organism>
<dbReference type="InterPro" id="IPR010982">
    <property type="entry name" value="Lambda_DNA-bd_dom_sf"/>
</dbReference>
<dbReference type="GO" id="GO:0000976">
    <property type="term" value="F:transcription cis-regulatory region binding"/>
    <property type="evidence" value="ECO:0007669"/>
    <property type="project" value="TreeGrafter"/>
</dbReference>
<reference evidence="5" key="1">
    <citation type="submission" date="2012-02" db="EMBL/GenBank/DDBJ databases">
        <title>Complete sequence of chromosome 2 of Prevotella dentalis DSM 3688.</title>
        <authorList>
            <consortium name="US DOE Joint Genome Institute (JGI-PGF)"/>
            <person name="Lucas S."/>
            <person name="Copeland A."/>
            <person name="Lapidus A."/>
            <person name="Glavina del Rio T."/>
            <person name="Dalin E."/>
            <person name="Tice H."/>
            <person name="Bruce D."/>
            <person name="Goodwin L."/>
            <person name="Pitluck S."/>
            <person name="Peters L."/>
            <person name="Mikhailova N."/>
            <person name="Chertkov O."/>
            <person name="Kyrpides N."/>
            <person name="Mavromatis K."/>
            <person name="Ivanova N."/>
            <person name="Brettin T."/>
            <person name="Detter J.C."/>
            <person name="Han C."/>
            <person name="Larimer F."/>
            <person name="Land M."/>
            <person name="Hauser L."/>
            <person name="Markowitz V."/>
            <person name="Cheng J.-F."/>
            <person name="Hugenholtz P."/>
            <person name="Woyke T."/>
            <person name="Wu D."/>
            <person name="Gronow S."/>
            <person name="Wellnitz S."/>
            <person name="Brambilla E."/>
            <person name="Klenk H.-P."/>
            <person name="Eisen J.A."/>
        </authorList>
    </citation>
    <scope>NUCLEOTIDE SEQUENCE</scope>
    <source>
        <strain evidence="5">DSM 3688</strain>
    </source>
</reference>
<dbReference type="PANTHER" id="PTHR30146">
    <property type="entry name" value="LACI-RELATED TRANSCRIPTIONAL REPRESSOR"/>
    <property type="match status" value="1"/>
</dbReference>
<dbReference type="Pfam" id="PF13377">
    <property type="entry name" value="Peripla_BP_3"/>
    <property type="match status" value="1"/>
</dbReference>
<dbReference type="Gene3D" id="1.10.260.40">
    <property type="entry name" value="lambda repressor-like DNA-binding domains"/>
    <property type="match status" value="1"/>
</dbReference>
<evidence type="ECO:0000313" key="5">
    <source>
        <dbReference type="EMBL" id="AGB29282.1"/>
    </source>
</evidence>
<dbReference type="CDD" id="cd01392">
    <property type="entry name" value="HTH_LacI"/>
    <property type="match status" value="1"/>
</dbReference>
<keyword evidence="2" id="KW-0238">DNA-binding</keyword>
<evidence type="ECO:0000313" key="6">
    <source>
        <dbReference type="Proteomes" id="UP000010862"/>
    </source>
</evidence>
<evidence type="ECO:0000256" key="3">
    <source>
        <dbReference type="ARBA" id="ARBA00023163"/>
    </source>
</evidence>
<dbReference type="Pfam" id="PF00356">
    <property type="entry name" value="LacI"/>
    <property type="match status" value="1"/>
</dbReference>
<sequence>MVNPIFSPVKQHRTSLKDLAAELGVSMATVSRALHGSHEVSQQMQERVKALAQARNYRPNPFAQSLRKEAPRIIGVIVPNLVTHYYASVLDGIEDYASRNGYSVFSANSHESHVLEERAVDNFFSLHVDGIIACLAQDTIDYTHYEMLAEADMPLVFFARTCLPDRFSQVVGNGDVAAYDATRHLLEGGARRIAFVGGPNHLDMVKRRKHGYLQALREERIPIDRGLVVCDRIDFDVARRATVALLQLPDRPDAILAFNDILTYAAFDAIKSLGLRIPEDVAIIGFTDGDNAAFVTPTLSAIMDQAHEQGVAACELLIRRIRGDRKIYRKIVPMILKYRESSEKKRKEKK</sequence>
<dbReference type="InterPro" id="IPR028082">
    <property type="entry name" value="Peripla_BP_I"/>
</dbReference>
<evidence type="ECO:0000256" key="2">
    <source>
        <dbReference type="ARBA" id="ARBA00023125"/>
    </source>
</evidence>
<dbReference type="Gene3D" id="3.40.50.2300">
    <property type="match status" value="2"/>
</dbReference>
<evidence type="ECO:0000256" key="1">
    <source>
        <dbReference type="ARBA" id="ARBA00023015"/>
    </source>
</evidence>
<proteinExistence type="predicted"/>
<dbReference type="InterPro" id="IPR046335">
    <property type="entry name" value="LacI/GalR-like_sensor"/>
</dbReference>
<dbReference type="EMBL" id="CP003369">
    <property type="protein sequence ID" value="AGB29282.1"/>
    <property type="molecule type" value="Genomic_DNA"/>
</dbReference>
<dbReference type="SUPFAM" id="SSF53822">
    <property type="entry name" value="Periplasmic binding protein-like I"/>
    <property type="match status" value="1"/>
</dbReference>
<dbReference type="SMART" id="SM00354">
    <property type="entry name" value="HTH_LACI"/>
    <property type="match status" value="1"/>
</dbReference>
<keyword evidence="3" id="KW-0804">Transcription</keyword>
<protein>
    <submittedName>
        <fullName evidence="5">Transcriptional regulator</fullName>
    </submittedName>
</protein>
<dbReference type="CDD" id="cd06267">
    <property type="entry name" value="PBP1_LacI_sugar_binding-like"/>
    <property type="match status" value="1"/>
</dbReference>